<sequence length="321" mass="35808">MTQPNSDNKQLSSHDPQLASTVLMVRPASFGFNPETALSNAYQKAPDFTDGAYANQKALQEFDGYVAALRARGIEVIVIQDSKEPVKPDAVFPNNWFCTLPYGQVIVFPMLAENRREEKRDEILEQIKEQYQVLDVEDWSEYEAENFFLEGTGSMIFDHPNKTVYACLSDRTHKPLLETFARAHGYRPVYFVATDGNGKAIYHTNVMMHIGATYAVICLESIKNQAERIRIAQELTSGGHEIIDITLEQVQAFAGNMLQVQNSEGTPYTLMSETAYDCLTAEQKRILGIHSSPLPVAIPTIESIGGGSARCMIAEIFLAKK</sequence>
<dbReference type="Gene3D" id="3.75.10.10">
    <property type="entry name" value="L-arginine/glycine Amidinotransferase, Chain A"/>
    <property type="match status" value="1"/>
</dbReference>
<proteinExistence type="predicted"/>
<organism evidence="1 2">
    <name type="scientific">Arachidicoccus rhizosphaerae</name>
    <dbReference type="NCBI Taxonomy" id="551991"/>
    <lineage>
        <taxon>Bacteria</taxon>
        <taxon>Pseudomonadati</taxon>
        <taxon>Bacteroidota</taxon>
        <taxon>Chitinophagia</taxon>
        <taxon>Chitinophagales</taxon>
        <taxon>Chitinophagaceae</taxon>
        <taxon>Arachidicoccus</taxon>
    </lineage>
</organism>
<dbReference type="NCBIfam" id="NF046062">
    <property type="entry name" value="citrull_CtlX"/>
    <property type="match status" value="1"/>
</dbReference>
<dbReference type="STRING" id="551991.SAMN05192529_10131"/>
<evidence type="ECO:0000313" key="1">
    <source>
        <dbReference type="EMBL" id="SDZ73326.1"/>
    </source>
</evidence>
<dbReference type="PIRSF" id="PIRSF028188">
    <property type="entry name" value="Amdntrnsf_FN0238"/>
    <property type="match status" value="1"/>
</dbReference>
<dbReference type="SUPFAM" id="SSF55909">
    <property type="entry name" value="Pentein"/>
    <property type="match status" value="1"/>
</dbReference>
<dbReference type="PANTHER" id="PTHR43224:SF1">
    <property type="entry name" value="AMIDINOTRANSFERASE"/>
    <property type="match status" value="1"/>
</dbReference>
<keyword evidence="2" id="KW-1185">Reference proteome</keyword>
<gene>
    <name evidence="1" type="ORF">SAMN05192529_10131</name>
</gene>
<name>A0A1H3VEY7_9BACT</name>
<protein>
    <recommendedName>
        <fullName evidence="3">Amidinotransferase</fullName>
    </recommendedName>
</protein>
<dbReference type="PANTHER" id="PTHR43224">
    <property type="entry name" value="AMIDINOTRANSFERASE"/>
    <property type="match status" value="1"/>
</dbReference>
<evidence type="ECO:0008006" key="3">
    <source>
        <dbReference type="Google" id="ProtNLM"/>
    </source>
</evidence>
<dbReference type="InterPro" id="IPR014541">
    <property type="entry name" value="Amdntrnsf_FN0238"/>
</dbReference>
<accession>A0A1H3VEY7</accession>
<dbReference type="Proteomes" id="UP000199041">
    <property type="component" value="Unassembled WGS sequence"/>
</dbReference>
<evidence type="ECO:0000313" key="2">
    <source>
        <dbReference type="Proteomes" id="UP000199041"/>
    </source>
</evidence>
<dbReference type="AlphaFoldDB" id="A0A1H3VEY7"/>
<dbReference type="Pfam" id="PF19420">
    <property type="entry name" value="DDAH_eukar"/>
    <property type="match status" value="1"/>
</dbReference>
<dbReference type="EMBL" id="FNQY01000001">
    <property type="protein sequence ID" value="SDZ73326.1"/>
    <property type="molecule type" value="Genomic_DNA"/>
</dbReference>
<reference evidence="1 2" key="1">
    <citation type="submission" date="2016-10" db="EMBL/GenBank/DDBJ databases">
        <authorList>
            <person name="de Groot N.N."/>
        </authorList>
    </citation>
    <scope>NUCLEOTIDE SEQUENCE [LARGE SCALE GENOMIC DNA]</scope>
    <source>
        <strain evidence="1 2">Vu-144</strain>
    </source>
</reference>